<evidence type="ECO:0000313" key="4">
    <source>
        <dbReference type="Proteomes" id="UP001159405"/>
    </source>
</evidence>
<comment type="caution">
    <text evidence="3">The sequence shown here is derived from an EMBL/GenBank/DDBJ whole genome shotgun (WGS) entry which is preliminary data.</text>
</comment>
<accession>A0ABN8PKH3</accession>
<feature type="domain" description="Fibrinogen C-terminal" evidence="2">
    <location>
        <begin position="12"/>
        <end position="72"/>
    </location>
</feature>
<reference evidence="3 4" key="1">
    <citation type="submission" date="2022-05" db="EMBL/GenBank/DDBJ databases">
        <authorList>
            <consortium name="Genoscope - CEA"/>
            <person name="William W."/>
        </authorList>
    </citation>
    <scope>NUCLEOTIDE SEQUENCE [LARGE SCALE GENOMIC DNA]</scope>
</reference>
<dbReference type="Proteomes" id="UP001159405">
    <property type="component" value="Unassembled WGS sequence"/>
</dbReference>
<dbReference type="PANTHER" id="PTHR16146:SF46">
    <property type="entry name" value="INTELECTIN-1A-RELATED"/>
    <property type="match status" value="1"/>
</dbReference>
<dbReference type="SUPFAM" id="SSF56496">
    <property type="entry name" value="Fibrinogen C-terminal domain-like"/>
    <property type="match status" value="3"/>
</dbReference>
<feature type="non-terminal residue" evidence="3">
    <location>
        <position position="1"/>
    </location>
</feature>
<dbReference type="InterPro" id="IPR036056">
    <property type="entry name" value="Fibrinogen-like_C"/>
</dbReference>
<evidence type="ECO:0000259" key="2">
    <source>
        <dbReference type="PROSITE" id="PS51406"/>
    </source>
</evidence>
<dbReference type="NCBIfam" id="NF040941">
    <property type="entry name" value="GGGWT_bact"/>
    <property type="match status" value="2"/>
</dbReference>
<dbReference type="EMBL" id="CALNXK010000071">
    <property type="protein sequence ID" value="CAH3143485.1"/>
    <property type="molecule type" value="Genomic_DNA"/>
</dbReference>
<dbReference type="PROSITE" id="PS51406">
    <property type="entry name" value="FIBRINOGEN_C_2"/>
    <property type="match status" value="2"/>
</dbReference>
<evidence type="ECO:0000313" key="3">
    <source>
        <dbReference type="EMBL" id="CAH3143485.1"/>
    </source>
</evidence>
<gene>
    <name evidence="3" type="ORF">PLOB_00043439</name>
</gene>
<organism evidence="3 4">
    <name type="scientific">Porites lobata</name>
    <dbReference type="NCBI Taxonomy" id="104759"/>
    <lineage>
        <taxon>Eukaryota</taxon>
        <taxon>Metazoa</taxon>
        <taxon>Cnidaria</taxon>
        <taxon>Anthozoa</taxon>
        <taxon>Hexacorallia</taxon>
        <taxon>Scleractinia</taxon>
        <taxon>Fungiina</taxon>
        <taxon>Poritidae</taxon>
        <taxon>Porites</taxon>
    </lineage>
</organism>
<feature type="domain" description="Fibrinogen C-terminal" evidence="2">
    <location>
        <begin position="375"/>
        <end position="426"/>
    </location>
</feature>
<evidence type="ECO:0000256" key="1">
    <source>
        <dbReference type="ARBA" id="ARBA00023157"/>
    </source>
</evidence>
<dbReference type="Gene3D" id="2.60.120.1000">
    <property type="match status" value="2"/>
</dbReference>
<protein>
    <recommendedName>
        <fullName evidence="2">Fibrinogen C-terminal domain-containing protein</fullName>
    </recommendedName>
</protein>
<keyword evidence="1" id="KW-1015">Disulfide bond</keyword>
<name>A0ABN8PKH3_9CNID</name>
<dbReference type="PANTHER" id="PTHR16146">
    <property type="entry name" value="INTELECTIN"/>
    <property type="match status" value="1"/>
</dbReference>
<dbReference type="SMART" id="SM00186">
    <property type="entry name" value="FBG"/>
    <property type="match status" value="1"/>
</dbReference>
<keyword evidence="4" id="KW-1185">Reference proteome</keyword>
<dbReference type="InterPro" id="IPR002181">
    <property type="entry name" value="Fibrinogen_a/b/g_C_dom"/>
</dbReference>
<proteinExistence type="predicted"/>
<sequence>LFLLLGLEKLGYFSSSPGHSCKHIRDSGDSTGDGEYWIDPEKNGRPLKVLCDMTTDGGGWLNVATLKKADSSPTWTAETSYHGISNYQNNLMGISTSAMRQLRSHLNFTQLRFHCSKETGRTFHVITVNNSTGEAVVQYFSGQSSVLPASCGSFITMKDDNSYLAKQCHRWGNDGSRHHVGKWGHFNKNEEQRMYDHSAFVARRYYWVVYNNVWLCDEPGDNVFATSTEDFWKIYGRKGGIRINVRYGSVHAVLEYYYRFVAKLRRGFMDLDLAIPKEARVINGFNVGENYKRRRLNLPRLLSTTTSTFTRVKRLRCRRESKERRFWTRPGRTSAWWNNFADQVVIPEEIINSANRILTARIFLHFPILAARLGFVASNPGLSCKHIRDAGDSRGDGEYWIDPENNRNPFKVYCDMTTDGGGWLLVANFWLGSATPPSAWTAETAYSGIRNYQNNQMGITTSAMTQLRARLNFIQMRFHCSKEQGRTFHVITAANSTGEAVVQYFSGQSDTLPASCGSFITMEDDNSELAKKCSKWGNDGSHYVGKWGHHRKKNEFRMYDHTAFIANLHHWIIFDRWGKCDEGADEAFSKGDFWKIFVR</sequence>
<dbReference type="Pfam" id="PF00147">
    <property type="entry name" value="Fibrinogen_C"/>
    <property type="match status" value="2"/>
</dbReference>